<comment type="similarity">
    <text evidence="11">Belongs to the G-protein coupled receptor 1 family.</text>
</comment>
<name>A0A914AX31_PATMI</name>
<evidence type="ECO:0000256" key="6">
    <source>
        <dbReference type="ARBA" id="ARBA00023136"/>
    </source>
</evidence>
<evidence type="ECO:0000313" key="16">
    <source>
        <dbReference type="Proteomes" id="UP000887568"/>
    </source>
</evidence>
<comment type="subcellular location">
    <subcellularLocation>
        <location evidence="1">Cell membrane</location>
        <topology evidence="1">Multi-pass membrane protein</topology>
    </subcellularLocation>
</comment>
<evidence type="ECO:0000256" key="8">
    <source>
        <dbReference type="ARBA" id="ARBA00023170"/>
    </source>
</evidence>
<evidence type="ECO:0000256" key="9">
    <source>
        <dbReference type="ARBA" id="ARBA00023180"/>
    </source>
</evidence>
<evidence type="ECO:0000256" key="7">
    <source>
        <dbReference type="ARBA" id="ARBA00023157"/>
    </source>
</evidence>
<dbReference type="SUPFAM" id="SSF81321">
    <property type="entry name" value="Family A G protein-coupled receptor-like"/>
    <property type="match status" value="1"/>
</dbReference>
<dbReference type="GeneID" id="119737760"/>
<feature type="transmembrane region" description="Helical" evidence="13">
    <location>
        <begin position="386"/>
        <end position="405"/>
    </location>
</feature>
<evidence type="ECO:0000256" key="5">
    <source>
        <dbReference type="ARBA" id="ARBA00023040"/>
    </source>
</evidence>
<keyword evidence="6 13" id="KW-0472">Membrane</keyword>
<evidence type="ECO:0000256" key="10">
    <source>
        <dbReference type="ARBA" id="ARBA00023224"/>
    </source>
</evidence>
<dbReference type="OMA" id="CIFEHRH"/>
<accession>A0A914AX31</accession>
<evidence type="ECO:0000256" key="13">
    <source>
        <dbReference type="SAM" id="Phobius"/>
    </source>
</evidence>
<dbReference type="RefSeq" id="XP_038068262.1">
    <property type="nucleotide sequence ID" value="XM_038212334.1"/>
</dbReference>
<keyword evidence="2" id="KW-1003">Cell membrane</keyword>
<feature type="region of interest" description="Disordered" evidence="12">
    <location>
        <begin position="1"/>
        <end position="26"/>
    </location>
</feature>
<evidence type="ECO:0000259" key="14">
    <source>
        <dbReference type="PROSITE" id="PS50262"/>
    </source>
</evidence>
<keyword evidence="16" id="KW-1185">Reference proteome</keyword>
<keyword evidence="5 11" id="KW-0297">G-protein coupled receptor</keyword>
<dbReference type="EnsemblMetazoa" id="XM_038212334.1">
    <property type="protein sequence ID" value="XP_038068262.1"/>
    <property type="gene ID" value="LOC119737760"/>
</dbReference>
<feature type="compositionally biased region" description="Polar residues" evidence="12">
    <location>
        <begin position="50"/>
        <end position="61"/>
    </location>
</feature>
<feature type="transmembrane region" description="Helical" evidence="13">
    <location>
        <begin position="346"/>
        <end position="366"/>
    </location>
</feature>
<evidence type="ECO:0000256" key="12">
    <source>
        <dbReference type="SAM" id="MobiDB-lite"/>
    </source>
</evidence>
<evidence type="ECO:0000256" key="4">
    <source>
        <dbReference type="ARBA" id="ARBA00022989"/>
    </source>
</evidence>
<evidence type="ECO:0000256" key="11">
    <source>
        <dbReference type="RuleBase" id="RU000688"/>
    </source>
</evidence>
<dbReference type="RefSeq" id="XP_038068261.1">
    <property type="nucleotide sequence ID" value="XM_038212333.1"/>
</dbReference>
<dbReference type="Pfam" id="PF00001">
    <property type="entry name" value="7tm_1"/>
    <property type="match status" value="1"/>
</dbReference>
<reference evidence="15" key="1">
    <citation type="submission" date="2022-11" db="UniProtKB">
        <authorList>
            <consortium name="EnsemblMetazoa"/>
        </authorList>
    </citation>
    <scope>IDENTIFICATION</scope>
</reference>
<dbReference type="PANTHER" id="PTHR19268:SF2">
    <property type="entry name" value="G-PROTEIN COUPLED RECEPTORS FAMILY 1 PROFILE DOMAIN-CONTAINING PROTEIN"/>
    <property type="match status" value="1"/>
</dbReference>
<dbReference type="PRINTS" id="PR00237">
    <property type="entry name" value="GPCRRHODOPSN"/>
</dbReference>
<protein>
    <recommendedName>
        <fullName evidence="14">G-protein coupled receptors family 1 profile domain-containing protein</fullName>
    </recommendedName>
</protein>
<dbReference type="GO" id="GO:0005886">
    <property type="term" value="C:plasma membrane"/>
    <property type="evidence" value="ECO:0007669"/>
    <property type="project" value="UniProtKB-SubCell"/>
</dbReference>
<dbReference type="InterPro" id="IPR017452">
    <property type="entry name" value="GPCR_Rhodpsn_7TM"/>
</dbReference>
<dbReference type="InterPro" id="IPR000276">
    <property type="entry name" value="GPCR_Rhodpsn"/>
</dbReference>
<dbReference type="EnsemblMetazoa" id="XM_038212335.1">
    <property type="protein sequence ID" value="XP_038068263.1"/>
    <property type="gene ID" value="LOC119737760"/>
</dbReference>
<dbReference type="GO" id="GO:0004930">
    <property type="term" value="F:G protein-coupled receptor activity"/>
    <property type="evidence" value="ECO:0007669"/>
    <property type="project" value="UniProtKB-KW"/>
</dbReference>
<keyword evidence="9" id="KW-0325">Glycoprotein</keyword>
<keyword evidence="3 11" id="KW-0812">Transmembrane</keyword>
<dbReference type="RefSeq" id="XP_038068263.1">
    <property type="nucleotide sequence ID" value="XM_038212335.1"/>
</dbReference>
<dbReference type="InterPro" id="IPR051509">
    <property type="entry name" value="GPCR_Orphan/Phoenixin"/>
</dbReference>
<keyword evidence="8 11" id="KW-0675">Receptor</keyword>
<feature type="domain" description="G-protein coupled receptors family 1 profile" evidence="14">
    <location>
        <begin position="103"/>
        <end position="402"/>
    </location>
</feature>
<feature type="transmembrane region" description="Helical" evidence="13">
    <location>
        <begin position="252"/>
        <end position="274"/>
    </location>
</feature>
<organism evidence="15 16">
    <name type="scientific">Patiria miniata</name>
    <name type="common">Bat star</name>
    <name type="synonym">Asterina miniata</name>
    <dbReference type="NCBI Taxonomy" id="46514"/>
    <lineage>
        <taxon>Eukaryota</taxon>
        <taxon>Metazoa</taxon>
        <taxon>Echinodermata</taxon>
        <taxon>Eleutherozoa</taxon>
        <taxon>Asterozoa</taxon>
        <taxon>Asteroidea</taxon>
        <taxon>Valvatacea</taxon>
        <taxon>Valvatida</taxon>
        <taxon>Asterinidae</taxon>
        <taxon>Patiria</taxon>
    </lineage>
</organism>
<proteinExistence type="inferred from homology"/>
<feature type="transmembrane region" description="Helical" evidence="13">
    <location>
        <begin position="161"/>
        <end position="182"/>
    </location>
</feature>
<evidence type="ECO:0000256" key="2">
    <source>
        <dbReference type="ARBA" id="ARBA00022475"/>
    </source>
</evidence>
<dbReference type="Gene3D" id="1.20.1070.10">
    <property type="entry name" value="Rhodopsin 7-helix transmembrane proteins"/>
    <property type="match status" value="1"/>
</dbReference>
<evidence type="ECO:0000256" key="1">
    <source>
        <dbReference type="ARBA" id="ARBA00004651"/>
    </source>
</evidence>
<dbReference type="PROSITE" id="PS00237">
    <property type="entry name" value="G_PROTEIN_RECEP_F1_1"/>
    <property type="match status" value="1"/>
</dbReference>
<dbReference type="PROSITE" id="PS50262">
    <property type="entry name" value="G_PROTEIN_RECEP_F1_2"/>
    <property type="match status" value="1"/>
</dbReference>
<dbReference type="AlphaFoldDB" id="A0A914AX31"/>
<feature type="transmembrane region" description="Helical" evidence="13">
    <location>
        <begin position="124"/>
        <end position="149"/>
    </location>
</feature>
<feature type="region of interest" description="Disordered" evidence="12">
    <location>
        <begin position="48"/>
        <end position="76"/>
    </location>
</feature>
<dbReference type="EnsemblMetazoa" id="XM_038212333.1">
    <property type="protein sequence ID" value="XP_038068261.1"/>
    <property type="gene ID" value="LOC119737760"/>
</dbReference>
<feature type="transmembrane region" description="Helical" evidence="13">
    <location>
        <begin position="203"/>
        <end position="223"/>
    </location>
</feature>
<feature type="transmembrane region" description="Helical" evidence="13">
    <location>
        <begin position="86"/>
        <end position="112"/>
    </location>
</feature>
<dbReference type="OrthoDB" id="6129346at2759"/>
<evidence type="ECO:0000256" key="3">
    <source>
        <dbReference type="ARBA" id="ARBA00022692"/>
    </source>
</evidence>
<dbReference type="PANTHER" id="PTHR19268">
    <property type="entry name" value="G PROTEIN-COUPLED RECEPTOR"/>
    <property type="match status" value="1"/>
</dbReference>
<keyword evidence="7" id="KW-1015">Disulfide bond</keyword>
<keyword evidence="10 11" id="KW-0807">Transducer</keyword>
<dbReference type="Proteomes" id="UP000887568">
    <property type="component" value="Unplaced"/>
</dbReference>
<sequence>MFHVSTKIRPPARQPPEISSAELPTTASPAYGMSTPLMQELELGLGGTGNSTLDDSTTPVKSVTDARVDTGDSTGVTDLPDDHGPRVLWCGSLILVIILSVVGNGILSVVVFGNARLRRPSYFFLFNCALADFVRSVLCFPFVVSAVVSREWIYSNSLCEILAFFNVYLTYGALYTLFLISIERYVVLRFHRFHRQKLKGPACLLLVLASWALAVSMAFPPVFNTRTYSFIENENQCTFKHREYKTNETMCFLMFFVAVIAFMHFAYFRVFLFMRAHRKMRPMQFVPAVSNNWTFYGPGSTGQAAANWFLGYRQGPTPPPLIGLAPPSNSNSTSLSKSDFEREEKFSKLSLAISISFSVLWLPYTIHCFWQVFQPANPLPHSFVSLATWMTFFQACINPILCFVVSKEFRQIALQHVFGASAFQPEGHNVQL</sequence>
<keyword evidence="4 13" id="KW-1133">Transmembrane helix</keyword>
<evidence type="ECO:0000313" key="15">
    <source>
        <dbReference type="EnsemblMetazoa" id="XP_038068262.1"/>
    </source>
</evidence>